<dbReference type="EMBL" id="NIRI02000042">
    <property type="protein sequence ID" value="KAG5449221.1"/>
    <property type="molecule type" value="Genomic_DNA"/>
</dbReference>
<evidence type="ECO:0000313" key="1">
    <source>
        <dbReference type="EMBL" id="KAG5449221.1"/>
    </source>
</evidence>
<sequence>MECTKMQRLPSQNVQNAKLGCEKRDYWRGARLLSGSNANLLTGRSVVRARLLPPDFSCLGLGNLIVSEPSYHLLVAVRHRKTTTAERFQ</sequence>
<reference evidence="1 2" key="2">
    <citation type="journal article" date="2021" name="Genomics">
        <title>High-quality reference genome for Clonorchis sinensis.</title>
        <authorList>
            <person name="Young N.D."/>
            <person name="Stroehlein A.J."/>
            <person name="Kinkar L."/>
            <person name="Wang T."/>
            <person name="Sohn W.M."/>
            <person name="Chang B.C.H."/>
            <person name="Kaur P."/>
            <person name="Weisz D."/>
            <person name="Dudchenko O."/>
            <person name="Aiden E.L."/>
            <person name="Korhonen P.K."/>
            <person name="Gasser R.B."/>
        </authorList>
    </citation>
    <scope>NUCLEOTIDE SEQUENCE [LARGE SCALE GENOMIC DNA]</scope>
    <source>
        <strain evidence="1">Cs-k2</strain>
    </source>
</reference>
<dbReference type="InParanoid" id="A0A419QFS6"/>
<gene>
    <name evidence="1" type="ORF">CSKR_107089</name>
</gene>
<dbReference type="Proteomes" id="UP000286415">
    <property type="component" value="Unassembled WGS sequence"/>
</dbReference>
<proteinExistence type="predicted"/>
<reference evidence="1 2" key="1">
    <citation type="journal article" date="2018" name="Biotechnol. Adv.">
        <title>Improved genomic resources and new bioinformatic workflow for the carcinogenic parasite Clonorchis sinensis: Biotechnological implications.</title>
        <authorList>
            <person name="Wang D."/>
            <person name="Korhonen P.K."/>
            <person name="Gasser R.B."/>
            <person name="Young N.D."/>
        </authorList>
    </citation>
    <scope>NUCLEOTIDE SEQUENCE [LARGE SCALE GENOMIC DNA]</scope>
    <source>
        <strain evidence="1">Cs-k2</strain>
    </source>
</reference>
<evidence type="ECO:0000313" key="2">
    <source>
        <dbReference type="Proteomes" id="UP000286415"/>
    </source>
</evidence>
<dbReference type="AlphaFoldDB" id="A0A419QFS6"/>
<name>A0A419QFS6_CLOSI</name>
<protein>
    <submittedName>
        <fullName evidence="1">Uncharacterized protein</fullName>
    </submittedName>
</protein>
<accession>A0A419QFS6</accession>
<comment type="caution">
    <text evidence="1">The sequence shown here is derived from an EMBL/GenBank/DDBJ whole genome shotgun (WGS) entry which is preliminary data.</text>
</comment>
<organism evidence="1 2">
    <name type="scientific">Clonorchis sinensis</name>
    <name type="common">Chinese liver fluke</name>
    <dbReference type="NCBI Taxonomy" id="79923"/>
    <lineage>
        <taxon>Eukaryota</taxon>
        <taxon>Metazoa</taxon>
        <taxon>Spiralia</taxon>
        <taxon>Lophotrochozoa</taxon>
        <taxon>Platyhelminthes</taxon>
        <taxon>Trematoda</taxon>
        <taxon>Digenea</taxon>
        <taxon>Opisthorchiida</taxon>
        <taxon>Opisthorchiata</taxon>
        <taxon>Opisthorchiidae</taxon>
        <taxon>Clonorchis</taxon>
    </lineage>
</organism>
<keyword evidence="2" id="KW-1185">Reference proteome</keyword>